<dbReference type="RefSeq" id="WP_145853780.1">
    <property type="nucleotide sequence ID" value="NZ_RPFW01000003.1"/>
</dbReference>
<dbReference type="SUPFAM" id="SSF69118">
    <property type="entry name" value="AhpD-like"/>
    <property type="match status" value="1"/>
</dbReference>
<name>A0A6P2BYB8_9ACTN</name>
<dbReference type="GO" id="GO:0051920">
    <property type="term" value="F:peroxiredoxin activity"/>
    <property type="evidence" value="ECO:0007669"/>
    <property type="project" value="InterPro"/>
</dbReference>
<evidence type="ECO:0000259" key="1">
    <source>
        <dbReference type="Pfam" id="PF02627"/>
    </source>
</evidence>
<sequence>MAGTKVAVDESTTQMFTALALGKAEVLNEASDLRGMLRESSGLGPRTFAMVKIAALIAIDAPPASYMWQVSEALDAGVTPRDILGILAAVAPQVGMPRVLAAAPEIMVALDLALPDEMDI</sequence>
<proteinExistence type="predicted"/>
<comment type="caution">
    <text evidence="2">The sequence shown here is derived from an EMBL/GenBank/DDBJ whole genome shotgun (WGS) entry which is preliminary data.</text>
</comment>
<gene>
    <name evidence="2" type="ORF">EAS64_15865</name>
</gene>
<keyword evidence="3" id="KW-1185">Reference proteome</keyword>
<dbReference type="InterPro" id="IPR029032">
    <property type="entry name" value="AhpD-like"/>
</dbReference>
<evidence type="ECO:0000313" key="3">
    <source>
        <dbReference type="Proteomes" id="UP000460272"/>
    </source>
</evidence>
<dbReference type="AlphaFoldDB" id="A0A6P2BYB8"/>
<reference evidence="2 3" key="1">
    <citation type="submission" date="2018-11" db="EMBL/GenBank/DDBJ databases">
        <title>Trebonia kvetii gen.nov., sp.nov., a novel acidophilic actinobacterium, and proposal of the new actinobacterial family Treboniaceae fam. nov.</title>
        <authorList>
            <person name="Rapoport D."/>
            <person name="Sagova-Mareckova M."/>
            <person name="Sedlacek I."/>
            <person name="Provaznik J."/>
            <person name="Kralova S."/>
            <person name="Pavlinic D."/>
            <person name="Benes V."/>
            <person name="Kopecky J."/>
        </authorList>
    </citation>
    <scope>NUCLEOTIDE SEQUENCE [LARGE SCALE GENOMIC DNA]</scope>
    <source>
        <strain evidence="2 3">15Tr583</strain>
    </source>
</reference>
<feature type="domain" description="Carboxymuconolactone decarboxylase-like" evidence="1">
    <location>
        <begin position="32"/>
        <end position="103"/>
    </location>
</feature>
<dbReference type="InterPro" id="IPR003779">
    <property type="entry name" value="CMD-like"/>
</dbReference>
<organism evidence="2 3">
    <name type="scientific">Trebonia kvetii</name>
    <dbReference type="NCBI Taxonomy" id="2480626"/>
    <lineage>
        <taxon>Bacteria</taxon>
        <taxon>Bacillati</taxon>
        <taxon>Actinomycetota</taxon>
        <taxon>Actinomycetes</taxon>
        <taxon>Streptosporangiales</taxon>
        <taxon>Treboniaceae</taxon>
        <taxon>Trebonia</taxon>
    </lineage>
</organism>
<dbReference type="Proteomes" id="UP000460272">
    <property type="component" value="Unassembled WGS sequence"/>
</dbReference>
<dbReference type="Gene3D" id="1.20.1290.10">
    <property type="entry name" value="AhpD-like"/>
    <property type="match status" value="1"/>
</dbReference>
<evidence type="ECO:0000313" key="2">
    <source>
        <dbReference type="EMBL" id="TVZ03910.1"/>
    </source>
</evidence>
<accession>A0A6P2BYB8</accession>
<protein>
    <submittedName>
        <fullName evidence="2">Carboxymuconolactone decarboxylase family protein</fullName>
    </submittedName>
</protein>
<dbReference type="Pfam" id="PF02627">
    <property type="entry name" value="CMD"/>
    <property type="match status" value="1"/>
</dbReference>
<dbReference type="EMBL" id="RPFW01000003">
    <property type="protein sequence ID" value="TVZ03910.1"/>
    <property type="molecule type" value="Genomic_DNA"/>
</dbReference>
<dbReference type="OrthoDB" id="5118386at2"/>